<dbReference type="Proteomes" id="UP000198157">
    <property type="component" value="Unassembled WGS sequence"/>
</dbReference>
<evidence type="ECO:0000256" key="5">
    <source>
        <dbReference type="ARBA" id="ARBA00022692"/>
    </source>
</evidence>
<dbReference type="AlphaFoldDB" id="A0A246HSE6"/>
<feature type="transmembrane region" description="Helical" evidence="9">
    <location>
        <begin position="108"/>
        <end position="137"/>
    </location>
</feature>
<feature type="transmembrane region" description="Helical" evidence="9">
    <location>
        <begin position="32"/>
        <end position="56"/>
    </location>
</feature>
<keyword evidence="6 9" id="KW-1133">Transmembrane helix</keyword>
<dbReference type="GO" id="GO:0015920">
    <property type="term" value="P:lipopolysaccharide transport"/>
    <property type="evidence" value="ECO:0007669"/>
    <property type="project" value="TreeGrafter"/>
</dbReference>
<accession>A0A246HSE6</accession>
<reference evidence="11 12" key="1">
    <citation type="submission" date="2017-06" db="EMBL/GenBank/DDBJ databases">
        <authorList>
            <person name="Kim H.J."/>
            <person name="Triplett B.A."/>
        </authorList>
    </citation>
    <scope>NUCLEOTIDE SEQUENCE [LARGE SCALE GENOMIC DNA]</scope>
    <source>
        <strain evidence="11 12">13146</strain>
    </source>
</reference>
<evidence type="ECO:0000256" key="4">
    <source>
        <dbReference type="ARBA" id="ARBA00022475"/>
    </source>
</evidence>
<dbReference type="InterPro" id="IPR047817">
    <property type="entry name" value="ABC2_TM_bact-type"/>
</dbReference>
<keyword evidence="4 9" id="KW-1003">Cell membrane</keyword>
<comment type="similarity">
    <text evidence="2 9">Belongs to the ABC-2 integral membrane protein family.</text>
</comment>
<keyword evidence="7" id="KW-0762">Sugar transport</keyword>
<protein>
    <recommendedName>
        <fullName evidence="9">Transport permease protein</fullName>
    </recommendedName>
</protein>
<keyword evidence="5 9" id="KW-0812">Transmembrane</keyword>
<dbReference type="OrthoDB" id="9786910at2"/>
<proteinExistence type="inferred from homology"/>
<evidence type="ECO:0000256" key="2">
    <source>
        <dbReference type="ARBA" id="ARBA00007783"/>
    </source>
</evidence>
<evidence type="ECO:0000259" key="10">
    <source>
        <dbReference type="PROSITE" id="PS51012"/>
    </source>
</evidence>
<dbReference type="GO" id="GO:0015774">
    <property type="term" value="P:polysaccharide transport"/>
    <property type="evidence" value="ECO:0007669"/>
    <property type="project" value="UniProtKB-KW"/>
</dbReference>
<sequence length="268" mass="30114">MSTVDGRGPLRDVWDHRALLRRMIKRDIRGRYQGSIFGTLWSFATPLLLLCAYWFFLGVVLQARFGSAPQAAFPVILFSGLITHLFFAEVIGRSSGLIFEHATYVKKVVFPLTVLPWMTLATAAFHLCVNLSILLVGQLLIVGSVPPTWPLIIVVLLPALPLLLGLSWLLSAFAVFLRDTQQVVPLVLTLMMFASPIFFPMEMVPEQYRPFLYLNPTTVIIQQVRAVAIHGQMPDFLTLAIYSVVALLVMSLGYWTFMRTRKGFADVL</sequence>
<comment type="subcellular location">
    <subcellularLocation>
        <location evidence="9">Cell inner membrane</location>
        <topology evidence="9">Multi-pass membrane protein</topology>
    </subcellularLocation>
    <subcellularLocation>
        <location evidence="1">Cell membrane</location>
        <topology evidence="1">Multi-pass membrane protein</topology>
    </subcellularLocation>
</comment>
<keyword evidence="8 9" id="KW-0472">Membrane</keyword>
<evidence type="ECO:0000313" key="11">
    <source>
        <dbReference type="EMBL" id="OWQ57478.1"/>
    </source>
</evidence>
<dbReference type="PROSITE" id="PS51012">
    <property type="entry name" value="ABC_TM2"/>
    <property type="match status" value="1"/>
</dbReference>
<feature type="transmembrane region" description="Helical" evidence="9">
    <location>
        <begin position="183"/>
        <end position="201"/>
    </location>
</feature>
<dbReference type="PANTHER" id="PTHR30413:SF10">
    <property type="entry name" value="CAPSULE POLYSACCHARIDE EXPORT INNER-MEMBRANE PROTEIN CTRC"/>
    <property type="match status" value="1"/>
</dbReference>
<keyword evidence="3 9" id="KW-0813">Transport</keyword>
<evidence type="ECO:0000256" key="8">
    <source>
        <dbReference type="ARBA" id="ARBA00023136"/>
    </source>
</evidence>
<dbReference type="InterPro" id="IPR013525">
    <property type="entry name" value="ABC2_TM"/>
</dbReference>
<evidence type="ECO:0000256" key="9">
    <source>
        <dbReference type="RuleBase" id="RU361157"/>
    </source>
</evidence>
<organism evidence="11 12">
    <name type="scientific">Stenotrophomonas maltophilia</name>
    <name type="common">Pseudomonas maltophilia</name>
    <name type="synonym">Xanthomonas maltophilia</name>
    <dbReference type="NCBI Taxonomy" id="40324"/>
    <lineage>
        <taxon>Bacteria</taxon>
        <taxon>Pseudomonadati</taxon>
        <taxon>Pseudomonadota</taxon>
        <taxon>Gammaproteobacteria</taxon>
        <taxon>Lysobacterales</taxon>
        <taxon>Lysobacteraceae</taxon>
        <taxon>Stenotrophomonas</taxon>
        <taxon>Stenotrophomonas maltophilia group</taxon>
    </lineage>
</organism>
<dbReference type="EMBL" id="NIVS01000001">
    <property type="protein sequence ID" value="OWQ57478.1"/>
    <property type="molecule type" value="Genomic_DNA"/>
</dbReference>
<dbReference type="Pfam" id="PF01061">
    <property type="entry name" value="ABC2_membrane"/>
    <property type="match status" value="1"/>
</dbReference>
<evidence type="ECO:0000256" key="1">
    <source>
        <dbReference type="ARBA" id="ARBA00004651"/>
    </source>
</evidence>
<keyword evidence="7" id="KW-0625">Polysaccharide transport</keyword>
<name>A0A246HSE6_STEMA</name>
<feature type="transmembrane region" description="Helical" evidence="9">
    <location>
        <begin position="149"/>
        <end position="176"/>
    </location>
</feature>
<evidence type="ECO:0000256" key="6">
    <source>
        <dbReference type="ARBA" id="ARBA00022989"/>
    </source>
</evidence>
<dbReference type="GO" id="GO:0005886">
    <property type="term" value="C:plasma membrane"/>
    <property type="evidence" value="ECO:0007669"/>
    <property type="project" value="UniProtKB-SubCell"/>
</dbReference>
<feature type="transmembrane region" description="Helical" evidence="9">
    <location>
        <begin position="236"/>
        <end position="257"/>
    </location>
</feature>
<gene>
    <name evidence="11" type="ORF">CEE60_00175</name>
</gene>
<evidence type="ECO:0000313" key="12">
    <source>
        <dbReference type="Proteomes" id="UP000198157"/>
    </source>
</evidence>
<dbReference type="GO" id="GO:0140359">
    <property type="term" value="F:ABC-type transporter activity"/>
    <property type="evidence" value="ECO:0007669"/>
    <property type="project" value="InterPro"/>
</dbReference>
<comment type="caution">
    <text evidence="11">The sequence shown here is derived from an EMBL/GenBank/DDBJ whole genome shotgun (WGS) entry which is preliminary data.</text>
</comment>
<dbReference type="PANTHER" id="PTHR30413">
    <property type="entry name" value="INNER MEMBRANE TRANSPORT PERMEASE"/>
    <property type="match status" value="1"/>
</dbReference>
<evidence type="ECO:0000256" key="7">
    <source>
        <dbReference type="ARBA" id="ARBA00023047"/>
    </source>
</evidence>
<feature type="domain" description="ABC transmembrane type-2" evidence="10">
    <location>
        <begin position="37"/>
        <end position="260"/>
    </location>
</feature>
<feature type="transmembrane region" description="Helical" evidence="9">
    <location>
        <begin position="68"/>
        <end position="87"/>
    </location>
</feature>
<evidence type="ECO:0000256" key="3">
    <source>
        <dbReference type="ARBA" id="ARBA00022448"/>
    </source>
</evidence>